<evidence type="ECO:0000256" key="5">
    <source>
        <dbReference type="ARBA" id="ARBA00023136"/>
    </source>
</evidence>
<dbReference type="InterPro" id="IPR050250">
    <property type="entry name" value="Macrolide_Exporter_MacB"/>
</dbReference>
<evidence type="ECO:0000256" key="7">
    <source>
        <dbReference type="SAM" id="Phobius"/>
    </source>
</evidence>
<evidence type="ECO:0000256" key="2">
    <source>
        <dbReference type="ARBA" id="ARBA00022475"/>
    </source>
</evidence>
<gene>
    <name evidence="10" type="ORF">AV926_11940</name>
</gene>
<evidence type="ECO:0000313" key="11">
    <source>
        <dbReference type="Proteomes" id="UP000076630"/>
    </source>
</evidence>
<dbReference type="InterPro" id="IPR003838">
    <property type="entry name" value="ABC3_permease_C"/>
</dbReference>
<dbReference type="GO" id="GO:0022857">
    <property type="term" value="F:transmembrane transporter activity"/>
    <property type="evidence" value="ECO:0007669"/>
    <property type="project" value="TreeGrafter"/>
</dbReference>
<dbReference type="Pfam" id="PF02687">
    <property type="entry name" value="FtsX"/>
    <property type="match status" value="1"/>
</dbReference>
<dbReference type="PANTHER" id="PTHR30572:SF4">
    <property type="entry name" value="ABC TRANSPORTER PERMEASE YTRF"/>
    <property type="match status" value="1"/>
</dbReference>
<comment type="similarity">
    <text evidence="6">Belongs to the ABC-4 integral membrane protein family.</text>
</comment>
<reference evidence="10 11" key="1">
    <citation type="submission" date="2016-01" db="EMBL/GenBank/DDBJ databases">
        <title>Whole genome sequencing of Myroides marinus L41.</title>
        <authorList>
            <person name="Hong K.W."/>
        </authorList>
    </citation>
    <scope>NUCLEOTIDE SEQUENCE [LARGE SCALE GENOMIC DNA]</scope>
    <source>
        <strain evidence="10 11">L41</strain>
    </source>
</reference>
<name>A0A163Y1C4_9FLAO</name>
<proteinExistence type="inferred from homology"/>
<evidence type="ECO:0000256" key="6">
    <source>
        <dbReference type="ARBA" id="ARBA00038076"/>
    </source>
</evidence>
<sequence length="413" mass="45775">MFKLSIENMRIALSSIRSQLLRTCITVFIIAIGIWALVGILAVVSALRNTILDDFASMGANTFTISQYDVADRMAKNKSVQKINAVITYAQAKEFKKEYLFPFSTVSISFNAATNIEVKNDLMKTDPEVSIIGCDENYLPNSGLQVTQGRNFSYTDVANDHFVCVVGSDFSKKMFKDYSPVGQTISVRGYKFKIIGMLKEQGSTFGKNEDQRVFIPIQIARSIFNAANVNYDIKIGLLQDNLLDQAVDQAILDFRNIRRLTPAHTANFGIERSDDLIRSMMTQVNMLNVAAWVIGLITILGSSIALMNIMLVSVTERTREIGIRKSLGAKKKTIATQFFTETIIIGQLGGLIGTLLGIFTAYGLAQVMHFNFTIPWNAIIAAFATTFIVAIISGLYPTMKAAKLDPVEALRYE</sequence>
<evidence type="ECO:0000256" key="3">
    <source>
        <dbReference type="ARBA" id="ARBA00022692"/>
    </source>
</evidence>
<keyword evidence="5 7" id="KW-0472">Membrane</keyword>
<evidence type="ECO:0000313" key="10">
    <source>
        <dbReference type="EMBL" id="KZE78756.1"/>
    </source>
</evidence>
<accession>A0A163Y1C4</accession>
<keyword evidence="11" id="KW-1185">Reference proteome</keyword>
<evidence type="ECO:0000259" key="8">
    <source>
        <dbReference type="Pfam" id="PF02687"/>
    </source>
</evidence>
<keyword evidence="4 7" id="KW-1133">Transmembrane helix</keyword>
<evidence type="ECO:0000256" key="4">
    <source>
        <dbReference type="ARBA" id="ARBA00022989"/>
    </source>
</evidence>
<feature type="transmembrane region" description="Helical" evidence="7">
    <location>
        <begin position="20"/>
        <end position="47"/>
    </location>
</feature>
<feature type="transmembrane region" description="Helical" evidence="7">
    <location>
        <begin position="289"/>
        <end position="314"/>
    </location>
</feature>
<dbReference type="Proteomes" id="UP000076630">
    <property type="component" value="Unassembled WGS sequence"/>
</dbReference>
<comment type="caution">
    <text evidence="10">The sequence shown here is derived from an EMBL/GenBank/DDBJ whole genome shotgun (WGS) entry which is preliminary data.</text>
</comment>
<keyword evidence="3 7" id="KW-0812">Transmembrane</keyword>
<evidence type="ECO:0000256" key="1">
    <source>
        <dbReference type="ARBA" id="ARBA00004651"/>
    </source>
</evidence>
<dbReference type="AlphaFoldDB" id="A0A163Y1C4"/>
<dbReference type="GO" id="GO:0005886">
    <property type="term" value="C:plasma membrane"/>
    <property type="evidence" value="ECO:0007669"/>
    <property type="project" value="UniProtKB-SubCell"/>
</dbReference>
<organism evidence="10 11">
    <name type="scientific">Myroides marinus</name>
    <dbReference type="NCBI Taxonomy" id="703342"/>
    <lineage>
        <taxon>Bacteria</taxon>
        <taxon>Pseudomonadati</taxon>
        <taxon>Bacteroidota</taxon>
        <taxon>Flavobacteriia</taxon>
        <taxon>Flavobacteriales</taxon>
        <taxon>Flavobacteriaceae</taxon>
        <taxon>Myroides</taxon>
    </lineage>
</organism>
<feature type="domain" description="MacB-like periplasmic core" evidence="9">
    <location>
        <begin position="23"/>
        <end position="226"/>
    </location>
</feature>
<keyword evidence="2" id="KW-1003">Cell membrane</keyword>
<dbReference type="Pfam" id="PF12704">
    <property type="entry name" value="MacB_PCD"/>
    <property type="match status" value="1"/>
</dbReference>
<comment type="subcellular location">
    <subcellularLocation>
        <location evidence="1">Cell membrane</location>
        <topology evidence="1">Multi-pass membrane protein</topology>
    </subcellularLocation>
</comment>
<feature type="transmembrane region" description="Helical" evidence="7">
    <location>
        <begin position="335"/>
        <end position="362"/>
    </location>
</feature>
<protein>
    <submittedName>
        <fullName evidence="10">ABC transporter permease</fullName>
    </submittedName>
</protein>
<dbReference type="InterPro" id="IPR025857">
    <property type="entry name" value="MacB_PCD"/>
</dbReference>
<feature type="domain" description="ABC3 transporter permease C-terminal" evidence="8">
    <location>
        <begin position="293"/>
        <end position="406"/>
    </location>
</feature>
<dbReference type="PANTHER" id="PTHR30572">
    <property type="entry name" value="MEMBRANE COMPONENT OF TRANSPORTER-RELATED"/>
    <property type="match status" value="1"/>
</dbReference>
<evidence type="ECO:0000259" key="9">
    <source>
        <dbReference type="Pfam" id="PF12704"/>
    </source>
</evidence>
<dbReference type="RefSeq" id="WP_038987760.1">
    <property type="nucleotide sequence ID" value="NZ_JACAJP010000009.1"/>
</dbReference>
<dbReference type="EMBL" id="LQNU01000062">
    <property type="protein sequence ID" value="KZE78756.1"/>
    <property type="molecule type" value="Genomic_DNA"/>
</dbReference>
<feature type="transmembrane region" description="Helical" evidence="7">
    <location>
        <begin position="374"/>
        <end position="396"/>
    </location>
</feature>